<dbReference type="Gene3D" id="1.20.5.4130">
    <property type="match status" value="1"/>
</dbReference>
<dbReference type="GO" id="GO:0009626">
    <property type="term" value="P:plant-type hypersensitive response"/>
    <property type="evidence" value="ECO:0007669"/>
    <property type="project" value="UniProtKB-ARBA"/>
</dbReference>
<protein>
    <recommendedName>
        <fullName evidence="8">AAA+ ATPase domain-containing protein</fullName>
    </recommendedName>
</protein>
<dbReference type="Gene3D" id="3.80.10.10">
    <property type="entry name" value="Ribonuclease Inhibitor"/>
    <property type="match status" value="3"/>
</dbReference>
<keyword evidence="5" id="KW-0611">Plant defense</keyword>
<keyword evidence="4" id="KW-0547">Nucleotide-binding</keyword>
<evidence type="ECO:0000313" key="10">
    <source>
        <dbReference type="Proteomes" id="UP000636709"/>
    </source>
</evidence>
<gene>
    <name evidence="9" type="ORF">HU200_019973</name>
</gene>
<feature type="domain" description="AAA+ ATPase" evidence="8">
    <location>
        <begin position="230"/>
        <end position="367"/>
    </location>
</feature>
<name>A0A835KDY3_9POAL</name>
<dbReference type="Gene3D" id="1.10.8.430">
    <property type="entry name" value="Helical domain of apoptotic protease-activating factors"/>
    <property type="match status" value="1"/>
</dbReference>
<evidence type="ECO:0000313" key="9">
    <source>
        <dbReference type="EMBL" id="KAF8725451.1"/>
    </source>
</evidence>
<dbReference type="InterPro" id="IPR036388">
    <property type="entry name" value="WH-like_DNA-bd_sf"/>
</dbReference>
<dbReference type="FunFam" id="1.10.10.10:FF:000322">
    <property type="entry name" value="Probable disease resistance protein At1g63360"/>
    <property type="match status" value="1"/>
</dbReference>
<dbReference type="InterPro" id="IPR002182">
    <property type="entry name" value="NB-ARC"/>
</dbReference>
<dbReference type="OrthoDB" id="684683at2759"/>
<keyword evidence="6" id="KW-0067">ATP-binding</keyword>
<evidence type="ECO:0000256" key="5">
    <source>
        <dbReference type="ARBA" id="ARBA00022821"/>
    </source>
</evidence>
<dbReference type="PANTHER" id="PTHR36766">
    <property type="entry name" value="PLANT BROAD-SPECTRUM MILDEW RESISTANCE PROTEIN RPW8"/>
    <property type="match status" value="1"/>
</dbReference>
<dbReference type="GO" id="GO:0043531">
    <property type="term" value="F:ADP binding"/>
    <property type="evidence" value="ECO:0007669"/>
    <property type="project" value="InterPro"/>
</dbReference>
<dbReference type="Pfam" id="PF00931">
    <property type="entry name" value="NB-ARC"/>
    <property type="match status" value="1"/>
</dbReference>
<accession>A0A835KDY3</accession>
<dbReference type="SUPFAM" id="SSF52540">
    <property type="entry name" value="P-loop containing nucleoside triphosphate hydrolases"/>
    <property type="match status" value="1"/>
</dbReference>
<keyword evidence="3" id="KW-0677">Repeat</keyword>
<dbReference type="InterPro" id="IPR041118">
    <property type="entry name" value="Rx_N"/>
</dbReference>
<evidence type="ECO:0000256" key="1">
    <source>
        <dbReference type="ARBA" id="ARBA00008894"/>
    </source>
</evidence>
<dbReference type="Proteomes" id="UP000636709">
    <property type="component" value="Unassembled WGS sequence"/>
</dbReference>
<proteinExistence type="inferred from homology"/>
<evidence type="ECO:0000256" key="2">
    <source>
        <dbReference type="ARBA" id="ARBA00022614"/>
    </source>
</evidence>
<dbReference type="GO" id="GO:0042742">
    <property type="term" value="P:defense response to bacterium"/>
    <property type="evidence" value="ECO:0007669"/>
    <property type="project" value="UniProtKB-ARBA"/>
</dbReference>
<dbReference type="SMART" id="SM00382">
    <property type="entry name" value="AAA"/>
    <property type="match status" value="1"/>
</dbReference>
<evidence type="ECO:0000256" key="6">
    <source>
        <dbReference type="ARBA" id="ARBA00022840"/>
    </source>
</evidence>
<sequence>MQFAIRAASWVVGKALSPIADGFVEAWAASTGLGPNVEDLKLQLLYAEAMLSNAREPMDNPALNELLHKLRDLAYGADDVLDELDYFRIQDELHGTHHAAADVDAAAGCVQGLVLNAGHTCRAVASKLSGTRPSQAAPQKRRPEETPKLKLDRVAISKRMKDIVEQLKPVCDMVSTILTLELQGSNHVKDSATKRPITTQDIIIPELYGRNDQLNSITDGITQGEYSAKQLTVLPIVGPGGIGKTTLAQHVYQKVKSHFHVSIWICVSLNFNANMLAQEIVKKIPEVNGENKNASVQEIIEQRVKFKRLLLVLDDIWTCQEDEWRKLLAPFIKGEEKGNMVIVTTRFPEVAKMVGMSNCLMELGGLGAQDFMSFFEACVFGYQQPWEDHPELFDSGTKIVNKLKGSPLAAKTVGRLLQNQLTLQHWRRVLESKESELQTSDNDIMPALKLSYDYLPFHLQQCFSYCAMFPEDYRFYSSELIRLWMGLDILHPVNQNERTEDVGHKYFEDLVKFAFLKRNEIDNEPPYYVVHDLLHELATKVSAHECLSICSSNVRSTQIPTSVRHLSIIVDYEDVNDRVTFEHYKKDLGALHERLQVKNLRTLMLFGQHHECFVKTFSNLFRDATMLRSVLCKASHSIKDLLPNFSKLVHLRHLSTKDSYAGRIILPSTISRLYHLKILDVHGKIVSILPKDLSNLINLHHFIVSDDIVQYSYISEVGKLKHLKELSRFDVKRENSGFELKQLGQLLELHVLGIYDLQNVETKEEACEANLIQKDHLKELTLDWDMKRAEQPMQEDILECLKPQSNLIKLCIRGHGGVKCPSWLGMNLSVQNLEYLRLDHVAWEELPPLAGSWMLNGCVDDFPNQSFMNLKRLELVNIRNLKIWVQSGPSGTYLFLEVLVIKGCKELLLLPFSHPTTYHQPAEQRWNMDWFPRLRELEIADCPKLLYVPPIPWTCAPCSANIKGAGKGLKWLEYRKGLNWLNGKDAEDTRFWNVLAFHNLSALKVLKMDKCPPLPLDCLQMLSSLRSLKIQNMSDAFLMVEGDSYVKYKFPVEHMCIKDCSTNGKELTRLLSHFLNLSSLEIWDCQNVTGLGVAEPPQMRASSSANKVEVARIVHHQQQEDARGEEEIAAEGLLLLPPQLQMLNICGCRELSLQPNDKETGWGREGLQGLRSLRSLEIRFNPKFFSSFSSFPPSCFPFPSSLQELTFSNKEGMETPVPLSNLTSLTHLTIVECEELRFQGLGPLLKQGHLTRLCFYKTPNLLFGFDACRSSKLQELCTDDAARVFTGPICSLLSSSLTSLSLVLDGRVEIFTEEQEEVLQLLTSLQHLVFNGCKRLQQLPAGLNRLANLKTLQIANCDAIQSLPKDGLPSSLQELHMSSCRAIQSLPKEWLPSSLQELRIFWCPALRSLPKVEFLQSSLRELQVYNSDSNELRKQCRKLRGTIPIVYA</sequence>
<comment type="similarity">
    <text evidence="1">Belongs to the disease resistance NB-LRR family.</text>
</comment>
<dbReference type="PRINTS" id="PR00364">
    <property type="entry name" value="DISEASERSIST"/>
</dbReference>
<dbReference type="InterPro" id="IPR058922">
    <property type="entry name" value="WHD_DRP"/>
</dbReference>
<keyword evidence="2" id="KW-0433">Leucine-rich repeat</keyword>
<dbReference type="InterPro" id="IPR003593">
    <property type="entry name" value="AAA+_ATPase"/>
</dbReference>
<feature type="region of interest" description="Disordered" evidence="7">
    <location>
        <begin position="126"/>
        <end position="147"/>
    </location>
</feature>
<organism evidence="9 10">
    <name type="scientific">Digitaria exilis</name>
    <dbReference type="NCBI Taxonomy" id="1010633"/>
    <lineage>
        <taxon>Eukaryota</taxon>
        <taxon>Viridiplantae</taxon>
        <taxon>Streptophyta</taxon>
        <taxon>Embryophyta</taxon>
        <taxon>Tracheophyta</taxon>
        <taxon>Spermatophyta</taxon>
        <taxon>Magnoliopsida</taxon>
        <taxon>Liliopsida</taxon>
        <taxon>Poales</taxon>
        <taxon>Poaceae</taxon>
        <taxon>PACMAD clade</taxon>
        <taxon>Panicoideae</taxon>
        <taxon>Panicodae</taxon>
        <taxon>Paniceae</taxon>
        <taxon>Anthephorinae</taxon>
        <taxon>Digitaria</taxon>
    </lineage>
</organism>
<evidence type="ECO:0000259" key="8">
    <source>
        <dbReference type="SMART" id="SM00382"/>
    </source>
</evidence>
<keyword evidence="10" id="KW-1185">Reference proteome</keyword>
<dbReference type="Gene3D" id="1.10.10.10">
    <property type="entry name" value="Winged helix-like DNA-binding domain superfamily/Winged helix DNA-binding domain"/>
    <property type="match status" value="1"/>
</dbReference>
<evidence type="ECO:0000256" key="4">
    <source>
        <dbReference type="ARBA" id="ARBA00022741"/>
    </source>
</evidence>
<reference evidence="9" key="1">
    <citation type="submission" date="2020-07" db="EMBL/GenBank/DDBJ databases">
        <title>Genome sequence and genetic diversity analysis of an under-domesticated orphan crop, white fonio (Digitaria exilis).</title>
        <authorList>
            <person name="Bennetzen J.L."/>
            <person name="Chen S."/>
            <person name="Ma X."/>
            <person name="Wang X."/>
            <person name="Yssel A.E.J."/>
            <person name="Chaluvadi S.R."/>
            <person name="Johnson M."/>
            <person name="Gangashetty P."/>
            <person name="Hamidou F."/>
            <person name="Sanogo M.D."/>
            <person name="Zwaenepoel A."/>
            <person name="Wallace J."/>
            <person name="Van De Peer Y."/>
            <person name="Van Deynze A."/>
        </authorList>
    </citation>
    <scope>NUCLEOTIDE SEQUENCE</scope>
    <source>
        <tissue evidence="9">Leaves</tissue>
    </source>
</reference>
<dbReference type="PANTHER" id="PTHR36766:SF55">
    <property type="entry name" value="OS11G0492900 PROTEIN"/>
    <property type="match status" value="1"/>
</dbReference>
<dbReference type="EMBL" id="JACEFO010001653">
    <property type="protein sequence ID" value="KAF8725451.1"/>
    <property type="molecule type" value="Genomic_DNA"/>
</dbReference>
<dbReference type="Pfam" id="PF23559">
    <property type="entry name" value="WHD_DRP"/>
    <property type="match status" value="1"/>
</dbReference>
<dbReference type="Gene3D" id="3.40.50.300">
    <property type="entry name" value="P-loop containing nucleotide triphosphate hydrolases"/>
    <property type="match status" value="1"/>
</dbReference>
<feature type="compositionally biased region" description="Polar residues" evidence="7">
    <location>
        <begin position="128"/>
        <end position="137"/>
    </location>
</feature>
<dbReference type="Pfam" id="PF18052">
    <property type="entry name" value="Rx_N"/>
    <property type="match status" value="1"/>
</dbReference>
<dbReference type="GO" id="GO:0005524">
    <property type="term" value="F:ATP binding"/>
    <property type="evidence" value="ECO:0007669"/>
    <property type="project" value="UniProtKB-KW"/>
</dbReference>
<comment type="caution">
    <text evidence="9">The sequence shown here is derived from an EMBL/GenBank/DDBJ whole genome shotgun (WGS) entry which is preliminary data.</text>
</comment>
<dbReference type="Pfam" id="PF25019">
    <property type="entry name" value="LRR_R13L1-DRL21"/>
    <property type="match status" value="1"/>
</dbReference>
<dbReference type="GO" id="GO:0002758">
    <property type="term" value="P:innate immune response-activating signaling pathway"/>
    <property type="evidence" value="ECO:0007669"/>
    <property type="project" value="UniProtKB-ARBA"/>
</dbReference>
<dbReference type="InterPro" id="IPR027417">
    <property type="entry name" value="P-loop_NTPase"/>
</dbReference>
<evidence type="ECO:0000256" key="3">
    <source>
        <dbReference type="ARBA" id="ARBA00022737"/>
    </source>
</evidence>
<dbReference type="InterPro" id="IPR056789">
    <property type="entry name" value="LRR_R13L1-DRL21"/>
</dbReference>
<dbReference type="SUPFAM" id="SSF52058">
    <property type="entry name" value="L domain-like"/>
    <property type="match status" value="3"/>
</dbReference>
<evidence type="ECO:0000256" key="7">
    <source>
        <dbReference type="SAM" id="MobiDB-lite"/>
    </source>
</evidence>
<dbReference type="InterPro" id="IPR042197">
    <property type="entry name" value="Apaf_helical"/>
</dbReference>
<dbReference type="InterPro" id="IPR032675">
    <property type="entry name" value="LRR_dom_sf"/>
</dbReference>